<dbReference type="AlphaFoldDB" id="N2B8J6"/>
<proteinExistence type="predicted"/>
<dbReference type="PATRIC" id="fig|1235802.3.peg.1160"/>
<organism evidence="1 2">
    <name type="scientific">Eubacterium plexicaudatum ASF492</name>
    <dbReference type="NCBI Taxonomy" id="1235802"/>
    <lineage>
        <taxon>Bacteria</taxon>
        <taxon>Bacillati</taxon>
        <taxon>Bacillota</taxon>
        <taxon>Clostridia</taxon>
        <taxon>Eubacteriales</taxon>
        <taxon>Eubacteriaceae</taxon>
        <taxon>Eubacterium</taxon>
    </lineage>
</organism>
<evidence type="ECO:0000313" key="2">
    <source>
        <dbReference type="Proteomes" id="UP000012589"/>
    </source>
</evidence>
<name>N2B8J6_9FIRM</name>
<dbReference type="HOGENOM" id="CLU_096367_3_0_9"/>
<accession>N2B8J6</accession>
<gene>
    <name evidence="1" type="ORF">C823_01081</name>
</gene>
<comment type="caution">
    <text evidence="1">The sequence shown here is derived from an EMBL/GenBank/DDBJ whole genome shotgun (WGS) entry which is preliminary data.</text>
</comment>
<sequence>MASRIRDTLTPEGERFYRMLAELADKEVRIGFQHGEAAEDDGTDICDIAAWNELGTEHIPSRPFLRKSVDENEGKINQFLQAEVRSLASGKTAETLLNEIGTFQKSLVQEKIMEGSFAPNAESTIRRKGSSKPLIDTGRMRQSVNYVIKRKGQD</sequence>
<dbReference type="STRING" id="1235802.C823_01081"/>
<dbReference type="eggNOG" id="ENOG5032V80">
    <property type="taxonomic scope" value="Bacteria"/>
</dbReference>
<protein>
    <submittedName>
        <fullName evidence="1">Uncharacterized protein</fullName>
    </submittedName>
</protein>
<keyword evidence="2" id="KW-1185">Reference proteome</keyword>
<reference evidence="1 2" key="1">
    <citation type="journal article" date="2014" name="Genome Announc.">
        <title>Draft genome sequences of the altered schaedler flora, a defined bacterial community from gnotobiotic mice.</title>
        <authorList>
            <person name="Wannemuehler M.J."/>
            <person name="Overstreet A.M."/>
            <person name="Ward D.V."/>
            <person name="Phillips G.J."/>
        </authorList>
    </citation>
    <scope>NUCLEOTIDE SEQUENCE [LARGE SCALE GENOMIC DNA]</scope>
    <source>
        <strain evidence="1 2">ASF492</strain>
    </source>
</reference>
<dbReference type="Proteomes" id="UP000012589">
    <property type="component" value="Unassembled WGS sequence"/>
</dbReference>
<dbReference type="EMBL" id="AQFT01000033">
    <property type="protein sequence ID" value="EMZ34700.1"/>
    <property type="molecule type" value="Genomic_DNA"/>
</dbReference>
<evidence type="ECO:0000313" key="1">
    <source>
        <dbReference type="EMBL" id="EMZ34700.1"/>
    </source>
</evidence>